<feature type="region of interest" description="Disordered" evidence="1">
    <location>
        <begin position="1"/>
        <end position="42"/>
    </location>
</feature>
<accession>A0AAJ0D924</accession>
<dbReference type="AlphaFoldDB" id="A0AAJ0D924"/>
<reference evidence="2" key="1">
    <citation type="submission" date="2023-04" db="EMBL/GenBank/DDBJ databases">
        <title>Black Yeasts Isolated from many extreme environments.</title>
        <authorList>
            <person name="Coleine C."/>
            <person name="Stajich J.E."/>
            <person name="Selbmann L."/>
        </authorList>
    </citation>
    <scope>NUCLEOTIDE SEQUENCE</scope>
    <source>
        <strain evidence="2">CCFEE 5312</strain>
    </source>
</reference>
<evidence type="ECO:0000313" key="3">
    <source>
        <dbReference type="Proteomes" id="UP001271007"/>
    </source>
</evidence>
<dbReference type="EMBL" id="JAWDJX010000245">
    <property type="protein sequence ID" value="KAK3045449.1"/>
    <property type="molecule type" value="Genomic_DNA"/>
</dbReference>
<name>A0AAJ0D924_9PEZI</name>
<sequence>MNLDDDEIPDSPMNEIEREIQDHIAVERDYYDSDGTKDQQISPLCLDNELSIDDQQTLEAIAKIADSDAENETTLESSESEDSDEDPDDLEILNILVEGPQLIMKMALHLVRSYEENYRLVDTDYSRHGYVREVMPIGSIVFDYGDYMLPDRMIVSSQMRERVRLLDQRYREILTY</sequence>
<protein>
    <submittedName>
        <fullName evidence="2">Uncharacterized protein</fullName>
    </submittedName>
</protein>
<evidence type="ECO:0000256" key="1">
    <source>
        <dbReference type="SAM" id="MobiDB-lite"/>
    </source>
</evidence>
<proteinExistence type="predicted"/>
<dbReference type="Proteomes" id="UP001271007">
    <property type="component" value="Unassembled WGS sequence"/>
</dbReference>
<organism evidence="2 3">
    <name type="scientific">Extremus antarcticus</name>
    <dbReference type="NCBI Taxonomy" id="702011"/>
    <lineage>
        <taxon>Eukaryota</taxon>
        <taxon>Fungi</taxon>
        <taxon>Dikarya</taxon>
        <taxon>Ascomycota</taxon>
        <taxon>Pezizomycotina</taxon>
        <taxon>Dothideomycetes</taxon>
        <taxon>Dothideomycetidae</taxon>
        <taxon>Mycosphaerellales</taxon>
        <taxon>Extremaceae</taxon>
        <taxon>Extremus</taxon>
    </lineage>
</organism>
<evidence type="ECO:0000313" key="2">
    <source>
        <dbReference type="EMBL" id="KAK3045449.1"/>
    </source>
</evidence>
<feature type="compositionally biased region" description="Basic and acidic residues" evidence="1">
    <location>
        <begin position="15"/>
        <end position="37"/>
    </location>
</feature>
<comment type="caution">
    <text evidence="2">The sequence shown here is derived from an EMBL/GenBank/DDBJ whole genome shotgun (WGS) entry which is preliminary data.</text>
</comment>
<gene>
    <name evidence="2" type="ORF">LTR09_012958</name>
</gene>
<feature type="region of interest" description="Disordered" evidence="1">
    <location>
        <begin position="66"/>
        <end position="88"/>
    </location>
</feature>
<feature type="compositionally biased region" description="Acidic residues" evidence="1">
    <location>
        <begin position="67"/>
        <end position="88"/>
    </location>
</feature>
<keyword evidence="3" id="KW-1185">Reference proteome</keyword>